<keyword evidence="4 9" id="KW-0812">Transmembrane</keyword>
<keyword evidence="6" id="KW-0653">Protein transport</keyword>
<dbReference type="Proteomes" id="UP000243052">
    <property type="component" value="Chromosome iv"/>
</dbReference>
<protein>
    <submittedName>
        <fullName evidence="10">HDL342Cp</fullName>
    </submittedName>
</protein>
<dbReference type="GeneID" id="28723647"/>
<gene>
    <name evidence="10" type="ORF">AW171_hschr42294</name>
</gene>
<feature type="transmembrane region" description="Helical" evidence="9">
    <location>
        <begin position="164"/>
        <end position="183"/>
    </location>
</feature>
<organism evidence="10 11">
    <name type="scientific">Eremothecium sinecaudum</name>
    <dbReference type="NCBI Taxonomy" id="45286"/>
    <lineage>
        <taxon>Eukaryota</taxon>
        <taxon>Fungi</taxon>
        <taxon>Dikarya</taxon>
        <taxon>Ascomycota</taxon>
        <taxon>Saccharomycotina</taxon>
        <taxon>Saccharomycetes</taxon>
        <taxon>Saccharomycetales</taxon>
        <taxon>Saccharomycetaceae</taxon>
        <taxon>Eremothecium</taxon>
    </lineage>
</organism>
<feature type="transmembrane region" description="Helical" evidence="9">
    <location>
        <begin position="646"/>
        <end position="666"/>
    </location>
</feature>
<evidence type="ECO:0000256" key="8">
    <source>
        <dbReference type="ARBA" id="ARBA00023136"/>
    </source>
</evidence>
<feature type="transmembrane region" description="Helical" evidence="9">
    <location>
        <begin position="463"/>
        <end position="484"/>
    </location>
</feature>
<reference evidence="10 11" key="1">
    <citation type="submission" date="2016-01" db="EMBL/GenBank/DDBJ databases">
        <title>Genome sequence of the yeast Holleya sinecauda.</title>
        <authorList>
            <person name="Dietrich F.S."/>
        </authorList>
    </citation>
    <scope>NUCLEOTIDE SEQUENCE [LARGE SCALE GENOMIC DNA]</scope>
    <source>
        <strain evidence="10 11">ATCC 58844</strain>
    </source>
</reference>
<dbReference type="AlphaFoldDB" id="A0A109UYV3"/>
<dbReference type="GO" id="GO:0016020">
    <property type="term" value="C:membrane"/>
    <property type="evidence" value="ECO:0007669"/>
    <property type="project" value="UniProtKB-SubCell"/>
</dbReference>
<evidence type="ECO:0000313" key="11">
    <source>
        <dbReference type="Proteomes" id="UP000243052"/>
    </source>
</evidence>
<evidence type="ECO:0000256" key="9">
    <source>
        <dbReference type="SAM" id="Phobius"/>
    </source>
</evidence>
<evidence type="ECO:0000256" key="1">
    <source>
        <dbReference type="ARBA" id="ARBA00004141"/>
    </source>
</evidence>
<feature type="transmembrane region" description="Helical" evidence="9">
    <location>
        <begin position="730"/>
        <end position="753"/>
    </location>
</feature>
<evidence type="ECO:0000256" key="7">
    <source>
        <dbReference type="ARBA" id="ARBA00022989"/>
    </source>
</evidence>
<feature type="transmembrane region" description="Helical" evidence="9">
    <location>
        <begin position="195"/>
        <end position="218"/>
    </location>
</feature>
<evidence type="ECO:0000256" key="2">
    <source>
        <dbReference type="ARBA" id="ARBA00008807"/>
    </source>
</evidence>
<evidence type="ECO:0000256" key="6">
    <source>
        <dbReference type="ARBA" id="ARBA00022927"/>
    </source>
</evidence>
<keyword evidence="8 9" id="KW-0472">Membrane</keyword>
<comment type="similarity">
    <text evidence="2">Belongs to the oligopeptide OPT transporter family.</text>
</comment>
<dbReference type="InterPro" id="IPR004648">
    <property type="entry name" value="Oligpept_transpt"/>
</dbReference>
<feature type="transmembrane region" description="Helical" evidence="9">
    <location>
        <begin position="263"/>
        <end position="288"/>
    </location>
</feature>
<evidence type="ECO:0000256" key="3">
    <source>
        <dbReference type="ARBA" id="ARBA00022448"/>
    </source>
</evidence>
<keyword evidence="5" id="KW-0571">Peptide transport</keyword>
<keyword evidence="3" id="KW-0813">Transport</keyword>
<feature type="transmembrane region" description="Helical" evidence="9">
    <location>
        <begin position="408"/>
        <end position="431"/>
    </location>
</feature>
<dbReference type="PANTHER" id="PTHR22601">
    <property type="entry name" value="ISP4 LIKE PROTEIN"/>
    <property type="match status" value="1"/>
</dbReference>
<keyword evidence="11" id="KW-1185">Reference proteome</keyword>
<accession>A0A109UYV3</accession>
<evidence type="ECO:0000256" key="4">
    <source>
        <dbReference type="ARBA" id="ARBA00022692"/>
    </source>
</evidence>
<dbReference type="Pfam" id="PF03169">
    <property type="entry name" value="OPT"/>
    <property type="match status" value="1"/>
</dbReference>
<dbReference type="InterPro" id="IPR004813">
    <property type="entry name" value="OPT"/>
</dbReference>
<keyword evidence="7 9" id="KW-1133">Transmembrane helix</keyword>
<dbReference type="GO" id="GO:0035673">
    <property type="term" value="F:oligopeptide transmembrane transporter activity"/>
    <property type="evidence" value="ECO:0007669"/>
    <property type="project" value="InterPro"/>
</dbReference>
<dbReference type="NCBIfam" id="TIGR00727">
    <property type="entry name" value="ISP4_OPT"/>
    <property type="match status" value="1"/>
</dbReference>
<feature type="transmembrane region" description="Helical" evidence="9">
    <location>
        <begin position="701"/>
        <end position="718"/>
    </location>
</feature>
<dbReference type="OrthoDB" id="9986677at2759"/>
<feature type="transmembrane region" description="Helical" evidence="9">
    <location>
        <begin position="330"/>
        <end position="351"/>
    </location>
</feature>
<feature type="transmembrane region" description="Helical" evidence="9">
    <location>
        <begin position="300"/>
        <end position="318"/>
    </location>
</feature>
<feature type="transmembrane region" description="Helical" evidence="9">
    <location>
        <begin position="516"/>
        <end position="532"/>
    </location>
</feature>
<feature type="transmembrane region" description="Helical" evidence="9">
    <location>
        <begin position="92"/>
        <end position="111"/>
    </location>
</feature>
<dbReference type="RefSeq" id="XP_017987398.1">
    <property type="nucleotide sequence ID" value="XM_018132024.1"/>
</dbReference>
<feature type="transmembrane region" description="Helical" evidence="9">
    <location>
        <begin position="117"/>
        <end position="136"/>
    </location>
</feature>
<comment type="subcellular location">
    <subcellularLocation>
        <location evidence="1">Membrane</location>
        <topology evidence="1">Multi-pass membrane protein</topology>
    </subcellularLocation>
</comment>
<name>A0A109UYV3_9SACH</name>
<sequence>MVADRATSYDNTDDLKEVVKTEVKTEKGKGSSTESILNVADIIEKAKEVDDDFGDDDDFAKKRVEDDSIYPEVRASVPATDDPTLVHNTIRAWFLGLSMSTIGAAINTLLGMHWPPLFVSANVAGLVALPLGRLWARYVPNVKIFGKYGPSLNPGPFNIKEHGIIMLLTANSFGTAYVISLLLTMHLDYFYGRQFGWLFDLLAIWTTECIGFCFSGICNKVLVNPPAMVWPGVLPDCTFLTNLHVKQAPTSGVHTWRITRLKFFIYVSIGSFAWYWIPGYLCQALSYVSFVTWAFPNNVLINQIFGVFSGMGLIPITFDWNQLTALGSPLIPPVRFIITLLCSVVLVHWIFVPLLHFNNVWFGDYLPLVSSATYDKYQKRYDVRRIVDAKSSLDEKAYLEYSKMYLPVSFAVSYGLAFAEIASLVSHAALFQFKFIMKQVKAARNDKGDVHNRLMRNYRQVPWWWYMVLLAIFVPLSVITVRVWDTEMPVWALFFSLGLAVVFMLPVGIMYATTNFVIGLNVISELIIGYIMPGRPFAMMFFKTFSLITNVHAISFSAGMKFGHYMKLAPRVVFSAQFIATLWSGTVQLIVMRWAIRNTPDLCQPTQKGGFVCRNVNVFYSASIVWGTLGPARLFGKGELYSPLNWGFLIGFILPFVNWLVINKWPKFLKKYEKWPKYIAKNLVWPVFFLGSVSIPPANAYNVVIYCLVGIFFGLYVKRNKFHWWAKYNYTLALAMDLGVAIAVLIMFFALTWHNIDPPNWWGNNVVTSTLDSSFRAIKVILKEGESFAP</sequence>
<dbReference type="EMBL" id="CP014244">
    <property type="protein sequence ID" value="AMD20402.1"/>
    <property type="molecule type" value="Genomic_DNA"/>
</dbReference>
<evidence type="ECO:0000313" key="10">
    <source>
        <dbReference type="EMBL" id="AMD20402.1"/>
    </source>
</evidence>
<feature type="transmembrane region" description="Helical" evidence="9">
    <location>
        <begin position="678"/>
        <end position="695"/>
    </location>
</feature>
<feature type="transmembrane region" description="Helical" evidence="9">
    <location>
        <begin position="490"/>
        <end position="509"/>
    </location>
</feature>
<proteinExistence type="inferred from homology"/>
<feature type="transmembrane region" description="Helical" evidence="9">
    <location>
        <begin position="572"/>
        <end position="596"/>
    </location>
</feature>
<evidence type="ECO:0000256" key="5">
    <source>
        <dbReference type="ARBA" id="ARBA00022856"/>
    </source>
</evidence>
<dbReference type="NCBIfam" id="TIGR00728">
    <property type="entry name" value="OPT_sfam"/>
    <property type="match status" value="1"/>
</dbReference>
<dbReference type="GO" id="GO:0015031">
    <property type="term" value="P:protein transport"/>
    <property type="evidence" value="ECO:0007669"/>
    <property type="project" value="UniProtKB-KW"/>
</dbReference>